<evidence type="ECO:0000256" key="3">
    <source>
        <dbReference type="ARBA" id="ARBA00023274"/>
    </source>
</evidence>
<protein>
    <recommendedName>
        <fullName evidence="4 5">Large ribosomal subunit protein bL32</fullName>
    </recommendedName>
</protein>
<gene>
    <name evidence="5" type="primary">rpmF</name>
    <name evidence="7" type="ORF">RU97_GL001208</name>
</gene>
<feature type="region of interest" description="Disordered" evidence="6">
    <location>
        <begin position="1"/>
        <end position="23"/>
    </location>
</feature>
<organism evidence="7 8">
    <name type="scientific">Enterococcus canis</name>
    <dbReference type="NCBI Taxonomy" id="214095"/>
    <lineage>
        <taxon>Bacteria</taxon>
        <taxon>Bacillati</taxon>
        <taxon>Bacillota</taxon>
        <taxon>Bacilli</taxon>
        <taxon>Lactobacillales</taxon>
        <taxon>Enterococcaceae</taxon>
        <taxon>Enterococcus</taxon>
    </lineage>
</organism>
<sequence>MAVPARKKSKMKKRSRRGQQGLVPPEIAFVPETGDYRRSHHISLKGYYKGRKVMELG</sequence>
<comment type="similarity">
    <text evidence="1 5">Belongs to the bacterial ribosomal protein bL32 family.</text>
</comment>
<evidence type="ECO:0000256" key="4">
    <source>
        <dbReference type="ARBA" id="ARBA00035178"/>
    </source>
</evidence>
<evidence type="ECO:0000256" key="1">
    <source>
        <dbReference type="ARBA" id="ARBA00008560"/>
    </source>
</evidence>
<keyword evidence="3 5" id="KW-0687">Ribonucleoprotein</keyword>
<accession>A0A1L8RIQ5</accession>
<comment type="caution">
    <text evidence="7">The sequence shown here is derived from an EMBL/GenBank/DDBJ whole genome shotgun (WGS) entry which is preliminary data.</text>
</comment>
<dbReference type="Pfam" id="PF01783">
    <property type="entry name" value="Ribosomal_L32p"/>
    <property type="match status" value="1"/>
</dbReference>
<dbReference type="RefSeq" id="WP_067390587.1">
    <property type="nucleotide sequence ID" value="NZ_JXKH01000002.1"/>
</dbReference>
<evidence type="ECO:0000313" key="7">
    <source>
        <dbReference type="EMBL" id="OJG19637.1"/>
    </source>
</evidence>
<dbReference type="GO" id="GO:0015934">
    <property type="term" value="C:large ribosomal subunit"/>
    <property type="evidence" value="ECO:0007669"/>
    <property type="project" value="InterPro"/>
</dbReference>
<dbReference type="NCBIfam" id="TIGR01031">
    <property type="entry name" value="rpmF_bact"/>
    <property type="match status" value="1"/>
</dbReference>
<dbReference type="InterPro" id="IPR002677">
    <property type="entry name" value="Ribosomal_bL32"/>
</dbReference>
<dbReference type="PANTHER" id="PTHR35534:SF1">
    <property type="entry name" value="LARGE RIBOSOMAL SUBUNIT PROTEIN BL32"/>
    <property type="match status" value="1"/>
</dbReference>
<feature type="compositionally biased region" description="Basic residues" evidence="6">
    <location>
        <begin position="1"/>
        <end position="17"/>
    </location>
</feature>
<dbReference type="AlphaFoldDB" id="A0A1L8RIQ5"/>
<evidence type="ECO:0000313" key="8">
    <source>
        <dbReference type="Proteomes" id="UP000181884"/>
    </source>
</evidence>
<dbReference type="GO" id="GO:0003735">
    <property type="term" value="F:structural constituent of ribosome"/>
    <property type="evidence" value="ECO:0007669"/>
    <property type="project" value="InterPro"/>
</dbReference>
<dbReference type="STRING" id="214095.RU97_GL001208"/>
<dbReference type="SUPFAM" id="SSF57829">
    <property type="entry name" value="Zn-binding ribosomal proteins"/>
    <property type="match status" value="1"/>
</dbReference>
<dbReference type="GO" id="GO:0006412">
    <property type="term" value="P:translation"/>
    <property type="evidence" value="ECO:0007669"/>
    <property type="project" value="UniProtKB-UniRule"/>
</dbReference>
<evidence type="ECO:0000256" key="5">
    <source>
        <dbReference type="HAMAP-Rule" id="MF_00340"/>
    </source>
</evidence>
<keyword evidence="2 5" id="KW-0689">Ribosomal protein</keyword>
<proteinExistence type="inferred from homology"/>
<dbReference type="InterPro" id="IPR011332">
    <property type="entry name" value="Ribosomal_zn-bd"/>
</dbReference>
<dbReference type="HAMAP" id="MF_00340">
    <property type="entry name" value="Ribosomal_bL32"/>
    <property type="match status" value="1"/>
</dbReference>
<name>A0A1L8RIQ5_9ENTE</name>
<keyword evidence="8" id="KW-1185">Reference proteome</keyword>
<reference evidence="7 8" key="1">
    <citation type="submission" date="2014-12" db="EMBL/GenBank/DDBJ databases">
        <title>Draft genome sequences of 29 type strains of Enterococci.</title>
        <authorList>
            <person name="Zhong Z."/>
            <person name="Sun Z."/>
            <person name="Liu W."/>
            <person name="Zhang W."/>
            <person name="Zhang H."/>
        </authorList>
    </citation>
    <scope>NUCLEOTIDE SEQUENCE [LARGE SCALE GENOMIC DNA]</scope>
    <source>
        <strain evidence="7 8">DSM 17029</strain>
    </source>
</reference>
<evidence type="ECO:0000256" key="2">
    <source>
        <dbReference type="ARBA" id="ARBA00022980"/>
    </source>
</evidence>
<dbReference type="EMBL" id="JXKH01000002">
    <property type="protein sequence ID" value="OJG19637.1"/>
    <property type="molecule type" value="Genomic_DNA"/>
</dbReference>
<dbReference type="PANTHER" id="PTHR35534">
    <property type="entry name" value="50S RIBOSOMAL PROTEIN L32"/>
    <property type="match status" value="1"/>
</dbReference>
<dbReference type="Proteomes" id="UP000181884">
    <property type="component" value="Unassembled WGS sequence"/>
</dbReference>
<dbReference type="InterPro" id="IPR044957">
    <property type="entry name" value="Ribosomal_bL32_bact"/>
</dbReference>
<evidence type="ECO:0000256" key="6">
    <source>
        <dbReference type="SAM" id="MobiDB-lite"/>
    </source>
</evidence>